<evidence type="ECO:0000313" key="1">
    <source>
        <dbReference type="EMBL" id="SVC27161.1"/>
    </source>
</evidence>
<organism evidence="1">
    <name type="scientific">marine metagenome</name>
    <dbReference type="NCBI Taxonomy" id="408172"/>
    <lineage>
        <taxon>unclassified sequences</taxon>
        <taxon>metagenomes</taxon>
        <taxon>ecological metagenomes</taxon>
    </lineage>
</organism>
<gene>
    <name evidence="1" type="ORF">METZ01_LOCUS280015</name>
</gene>
<dbReference type="Pfam" id="PF13483">
    <property type="entry name" value="Lactamase_B_3"/>
    <property type="match status" value="1"/>
</dbReference>
<feature type="non-terminal residue" evidence="1">
    <location>
        <position position="1"/>
    </location>
</feature>
<reference evidence="1" key="1">
    <citation type="submission" date="2018-05" db="EMBL/GenBank/DDBJ databases">
        <authorList>
            <person name="Lanie J.A."/>
            <person name="Ng W.-L."/>
            <person name="Kazmierczak K.M."/>
            <person name="Andrzejewski T.M."/>
            <person name="Davidsen T.M."/>
            <person name="Wayne K.J."/>
            <person name="Tettelin H."/>
            <person name="Glass J.I."/>
            <person name="Rusch D."/>
            <person name="Podicherti R."/>
            <person name="Tsui H.-C.T."/>
            <person name="Winkler M.E."/>
        </authorList>
    </citation>
    <scope>NUCLEOTIDE SEQUENCE</scope>
</reference>
<proteinExistence type="predicted"/>
<feature type="non-terminal residue" evidence="1">
    <location>
        <position position="324"/>
    </location>
</feature>
<dbReference type="InterPro" id="IPR050114">
    <property type="entry name" value="UPF0173_UPF0282_UlaG_hydrolase"/>
</dbReference>
<evidence type="ECO:0008006" key="2">
    <source>
        <dbReference type="Google" id="ProtNLM"/>
    </source>
</evidence>
<dbReference type="Gene3D" id="3.60.15.10">
    <property type="entry name" value="Ribonuclease Z/Hydroxyacylglutathione hydrolase-like"/>
    <property type="match status" value="1"/>
</dbReference>
<dbReference type="InterPro" id="IPR036866">
    <property type="entry name" value="RibonucZ/Hydroxyglut_hydro"/>
</dbReference>
<dbReference type="SUPFAM" id="SSF56281">
    <property type="entry name" value="Metallo-hydrolase/oxidoreductase"/>
    <property type="match status" value="1"/>
</dbReference>
<dbReference type="EMBL" id="UINC01082420">
    <property type="protein sequence ID" value="SVC27161.1"/>
    <property type="molecule type" value="Genomic_DNA"/>
</dbReference>
<accession>A0A382KWW8</accession>
<protein>
    <recommendedName>
        <fullName evidence="2">Metallo-beta-lactamase domain-containing protein</fullName>
    </recommendedName>
</protein>
<dbReference type="PANTHER" id="PTHR43546">
    <property type="entry name" value="UPF0173 METAL-DEPENDENT HYDROLASE MJ1163-RELATED"/>
    <property type="match status" value="1"/>
</dbReference>
<name>A0A382KWW8_9ZZZZ</name>
<sequence length="324" mass="37672">VKPLITFVNHASVIFSYGDVNLITDPWISGPAFNNSWELISKSKFQIKDFENISHIWFSHEHPDHFSPKILESIPEVIRKRITVLFQDTLDHRVSEKCKQLGFNVIELKHGKTYELAKNFKIVCRPYLLYDSWLFLEIEDFKILNLNDCGVDSKTQAKYIRDDIGTVDLLLTQFGYAAHIGDPNDHELRKLASADKLNRIKIQSEIFNAKYVIPYASFVRFSHVDNNYMNNEMNKISSVEKYIKEHTSSHPVILYPGDKWLIGGEHDNSNAIQLYENDLSKKHELFNESPKISLNELQIAAKNYLGRIHKKNNRLAIYLLHKIK</sequence>
<dbReference type="AlphaFoldDB" id="A0A382KWW8"/>